<sequence length="221" mass="25384">MAVNARFSASVVWLAGGGAHLCFLYTFIIVFNYFQCVSTKYKFANPEGIYFVTFAVVHWADVFTRNIYRDILLDSFRYCIKEKGLIIYGFVIMSNHVHLVIGKKGDQSLSAIMRDMKKFSSVKIIREIIENPAESRKLWMLKLFADTGKANTNNTHYQLWQQQNHPIEIEPHSNMFDQKLNYIHQNPVKAGWVNEPSAYVYSSAANYEEKGGILGEVEVAH</sequence>
<organism evidence="3 4">
    <name type="scientific">Mucilaginibacter gossypii</name>
    <dbReference type="NCBI Taxonomy" id="551996"/>
    <lineage>
        <taxon>Bacteria</taxon>
        <taxon>Pseudomonadati</taxon>
        <taxon>Bacteroidota</taxon>
        <taxon>Sphingobacteriia</taxon>
        <taxon>Sphingobacteriales</taxon>
        <taxon>Sphingobacteriaceae</taxon>
        <taxon>Mucilaginibacter</taxon>
    </lineage>
</organism>
<dbReference type="Proteomes" id="UP000199705">
    <property type="component" value="Unassembled WGS sequence"/>
</dbReference>
<dbReference type="InterPro" id="IPR002686">
    <property type="entry name" value="Transposase_17"/>
</dbReference>
<feature type="domain" description="Transposase IS200-like" evidence="2">
    <location>
        <begin position="45"/>
        <end position="186"/>
    </location>
</feature>
<dbReference type="EMBL" id="FNCG01000013">
    <property type="protein sequence ID" value="SDH85460.1"/>
    <property type="molecule type" value="Genomic_DNA"/>
</dbReference>
<dbReference type="NCBIfam" id="NF047646">
    <property type="entry name" value="REP_Tyr_transpos"/>
    <property type="match status" value="1"/>
</dbReference>
<protein>
    <submittedName>
        <fullName evidence="3">REP element-mobilizing transposase RayT</fullName>
    </submittedName>
</protein>
<reference evidence="4" key="1">
    <citation type="submission" date="2016-10" db="EMBL/GenBank/DDBJ databases">
        <authorList>
            <person name="Varghese N."/>
            <person name="Submissions S."/>
        </authorList>
    </citation>
    <scope>NUCLEOTIDE SEQUENCE [LARGE SCALE GENOMIC DNA]</scope>
    <source>
        <strain evidence="4">Gh-67</strain>
    </source>
</reference>
<dbReference type="SUPFAM" id="SSF143422">
    <property type="entry name" value="Transposase IS200-like"/>
    <property type="match status" value="1"/>
</dbReference>
<dbReference type="GO" id="GO:0006313">
    <property type="term" value="P:DNA transposition"/>
    <property type="evidence" value="ECO:0007669"/>
    <property type="project" value="InterPro"/>
</dbReference>
<keyword evidence="1" id="KW-0472">Membrane</keyword>
<dbReference type="PANTHER" id="PTHR36966">
    <property type="entry name" value="REP-ASSOCIATED TYROSINE TRANSPOSASE"/>
    <property type="match status" value="1"/>
</dbReference>
<dbReference type="GO" id="GO:0004803">
    <property type="term" value="F:transposase activity"/>
    <property type="evidence" value="ECO:0007669"/>
    <property type="project" value="InterPro"/>
</dbReference>
<dbReference type="RefSeq" id="WP_218134490.1">
    <property type="nucleotide sequence ID" value="NZ_FNCG01000013.1"/>
</dbReference>
<evidence type="ECO:0000313" key="3">
    <source>
        <dbReference type="EMBL" id="SDH85460.1"/>
    </source>
</evidence>
<dbReference type="SMART" id="SM01321">
    <property type="entry name" value="Y1_Tnp"/>
    <property type="match status" value="1"/>
</dbReference>
<dbReference type="Pfam" id="PF01797">
    <property type="entry name" value="Y1_Tnp"/>
    <property type="match status" value="1"/>
</dbReference>
<dbReference type="AlphaFoldDB" id="A0A1G8FTL7"/>
<accession>A0A1G8FTL7</accession>
<proteinExistence type="predicted"/>
<dbReference type="InterPro" id="IPR052715">
    <property type="entry name" value="RAYT_transposase"/>
</dbReference>
<dbReference type="Gene3D" id="3.30.70.1290">
    <property type="entry name" value="Transposase IS200-like"/>
    <property type="match status" value="1"/>
</dbReference>
<evidence type="ECO:0000259" key="2">
    <source>
        <dbReference type="SMART" id="SM01321"/>
    </source>
</evidence>
<evidence type="ECO:0000256" key="1">
    <source>
        <dbReference type="SAM" id="Phobius"/>
    </source>
</evidence>
<dbReference type="GO" id="GO:0043565">
    <property type="term" value="F:sequence-specific DNA binding"/>
    <property type="evidence" value="ECO:0007669"/>
    <property type="project" value="TreeGrafter"/>
</dbReference>
<dbReference type="PANTHER" id="PTHR36966:SF1">
    <property type="entry name" value="REP-ASSOCIATED TYROSINE TRANSPOSASE"/>
    <property type="match status" value="1"/>
</dbReference>
<keyword evidence="1" id="KW-1133">Transmembrane helix</keyword>
<evidence type="ECO:0000313" key="4">
    <source>
        <dbReference type="Proteomes" id="UP000199705"/>
    </source>
</evidence>
<keyword evidence="4" id="KW-1185">Reference proteome</keyword>
<name>A0A1G8FTL7_9SPHI</name>
<feature type="transmembrane region" description="Helical" evidence="1">
    <location>
        <begin position="12"/>
        <end position="34"/>
    </location>
</feature>
<keyword evidence="1" id="KW-0812">Transmembrane</keyword>
<dbReference type="InterPro" id="IPR036515">
    <property type="entry name" value="Transposase_17_sf"/>
</dbReference>
<gene>
    <name evidence="3" type="ORF">SAMN05192573_11358</name>
</gene>